<reference evidence="1" key="1">
    <citation type="journal article" date="2020" name="mSystems">
        <title>Genome- and Community-Level Interaction Insights into Carbon Utilization and Element Cycling Functions of Hydrothermarchaeota in Hydrothermal Sediment.</title>
        <authorList>
            <person name="Zhou Z."/>
            <person name="Liu Y."/>
            <person name="Xu W."/>
            <person name="Pan J."/>
            <person name="Luo Z.H."/>
            <person name="Li M."/>
        </authorList>
    </citation>
    <scope>NUCLEOTIDE SEQUENCE [LARGE SCALE GENOMIC DNA]</scope>
    <source>
        <strain evidence="1">SpSt-69</strain>
    </source>
</reference>
<protein>
    <submittedName>
        <fullName evidence="1">Uncharacterized protein</fullName>
    </submittedName>
</protein>
<dbReference type="EMBL" id="DTDJ01000015">
    <property type="protein sequence ID" value="HGL17054.1"/>
    <property type="molecule type" value="Genomic_DNA"/>
</dbReference>
<evidence type="ECO:0000313" key="1">
    <source>
        <dbReference type="EMBL" id="HGL17054.1"/>
    </source>
</evidence>
<comment type="caution">
    <text evidence="1">The sequence shown here is derived from an EMBL/GenBank/DDBJ whole genome shotgun (WGS) entry which is preliminary data.</text>
</comment>
<organism evidence="1">
    <name type="scientific">candidate division WOR-3 bacterium</name>
    <dbReference type="NCBI Taxonomy" id="2052148"/>
    <lineage>
        <taxon>Bacteria</taxon>
        <taxon>Bacteria division WOR-3</taxon>
    </lineage>
</organism>
<proteinExistence type="predicted"/>
<name>A0A7V4E576_UNCW3</name>
<accession>A0A7V4E576</accession>
<sequence length="110" mass="12437">MGPLQALIERAHRSDDEEFYLIHADRCQTIGELILSGTSSDLTLRGGMVEKNRLGSPQREVRGVLNSHILKFPTILLEVLLRKVVPRLLTFPFYLKTGTDIFTPYLPSKS</sequence>
<gene>
    <name evidence="1" type="ORF">ENU66_01760</name>
</gene>
<dbReference type="AlphaFoldDB" id="A0A7V4E576"/>